<feature type="compositionally biased region" description="Low complexity" evidence="1">
    <location>
        <begin position="54"/>
        <end position="67"/>
    </location>
</feature>
<evidence type="ECO:0000313" key="2">
    <source>
        <dbReference type="EMBL" id="MUV15447.1"/>
    </source>
</evidence>
<protein>
    <submittedName>
        <fullName evidence="2">Uncharacterized protein</fullName>
    </submittedName>
</protein>
<keyword evidence="3" id="KW-1185">Reference proteome</keyword>
<sequence>MTASQNSSPRTFDRKTPKGSISREQLEADMDNFRENGGKIEKLGTTHVLQKLQTTTPETTPARPAHPQGRSSESRK</sequence>
<dbReference type="Proteomes" id="UP000479692">
    <property type="component" value="Unassembled WGS sequence"/>
</dbReference>
<dbReference type="RefSeq" id="WP_156643045.1">
    <property type="nucleotide sequence ID" value="NZ_WOXT01000005.1"/>
</dbReference>
<feature type="region of interest" description="Disordered" evidence="1">
    <location>
        <begin position="1"/>
        <end position="76"/>
    </location>
</feature>
<dbReference type="AlphaFoldDB" id="A0A7C9MNN2"/>
<name>A0A7C9MNN2_9GAMM</name>
<proteinExistence type="predicted"/>
<feature type="compositionally biased region" description="Basic and acidic residues" evidence="1">
    <location>
        <begin position="31"/>
        <end position="44"/>
    </location>
</feature>
<evidence type="ECO:0000313" key="3">
    <source>
        <dbReference type="Proteomes" id="UP000479692"/>
    </source>
</evidence>
<organism evidence="2 3">
    <name type="scientific">Noviluteimonas gilva</name>
    <dbReference type="NCBI Taxonomy" id="2682097"/>
    <lineage>
        <taxon>Bacteria</taxon>
        <taxon>Pseudomonadati</taxon>
        <taxon>Pseudomonadota</taxon>
        <taxon>Gammaproteobacteria</taxon>
        <taxon>Lysobacterales</taxon>
        <taxon>Lysobacteraceae</taxon>
        <taxon>Noviluteimonas</taxon>
    </lineage>
</organism>
<gene>
    <name evidence="2" type="ORF">GN331_14670</name>
</gene>
<evidence type="ECO:0000256" key="1">
    <source>
        <dbReference type="SAM" id="MobiDB-lite"/>
    </source>
</evidence>
<feature type="compositionally biased region" description="Polar residues" evidence="1">
    <location>
        <begin position="1"/>
        <end position="10"/>
    </location>
</feature>
<dbReference type="EMBL" id="WOXT01000005">
    <property type="protein sequence ID" value="MUV15447.1"/>
    <property type="molecule type" value="Genomic_DNA"/>
</dbReference>
<reference evidence="2 3" key="1">
    <citation type="submission" date="2019-12" db="EMBL/GenBank/DDBJ databases">
        <authorList>
            <person name="Xu J."/>
        </authorList>
    </citation>
    <scope>NUCLEOTIDE SEQUENCE [LARGE SCALE GENOMIC DNA]</scope>
    <source>
        <strain evidence="2 3">HX-5-24</strain>
    </source>
</reference>
<comment type="caution">
    <text evidence="2">The sequence shown here is derived from an EMBL/GenBank/DDBJ whole genome shotgun (WGS) entry which is preliminary data.</text>
</comment>
<accession>A0A7C9MNN2</accession>